<keyword evidence="2" id="KW-1133">Transmembrane helix</keyword>
<dbReference type="EMBL" id="DYZF01000047">
    <property type="protein sequence ID" value="HJE50762.1"/>
    <property type="molecule type" value="Genomic_DNA"/>
</dbReference>
<proteinExistence type="predicted"/>
<sequence>MTWPPVPLRSTLGDWAGKTIAVGGQGDLNRATTALLHIGKVRGDGHVRVIYSDMAHEKLERPAEALLPADLTVSEAVLGLAHVRPDRAAVAPKVTNLGNQTARSAVLPLTLTLLTMLVMGVILSAPELILTGVVIGAVTGFALLAPKRFHSGTTPPRVFDQNREVFASGVYANLAIDDTVADPRGLSPRSRVDLVKERFGALRDDIVYRIENSALFDAAVPETQRFELALLAWDEMAPNPDELATEVEAAFDAARTRAEELGLDHLPETARDSGRRAARAAHTALHAESEGEREAARRRVAEILGSLALYYLPPVDPTTPTLIGQRKQIEPR</sequence>
<feature type="region of interest" description="Disordered" evidence="1">
    <location>
        <begin position="269"/>
        <end position="293"/>
    </location>
</feature>
<gene>
    <name evidence="3" type="ORF">K8V15_02060</name>
</gene>
<keyword evidence="2" id="KW-0812">Transmembrane</keyword>
<evidence type="ECO:0000313" key="3">
    <source>
        <dbReference type="EMBL" id="HJE50762.1"/>
    </source>
</evidence>
<evidence type="ECO:0000256" key="2">
    <source>
        <dbReference type="SAM" id="Phobius"/>
    </source>
</evidence>
<organism evidence="3 4">
    <name type="scientific">Tessaracoccus flavescens</name>
    <dbReference type="NCBI Taxonomy" id="399497"/>
    <lineage>
        <taxon>Bacteria</taxon>
        <taxon>Bacillati</taxon>
        <taxon>Actinomycetota</taxon>
        <taxon>Actinomycetes</taxon>
        <taxon>Propionibacteriales</taxon>
        <taxon>Propionibacteriaceae</taxon>
        <taxon>Tessaracoccus</taxon>
    </lineage>
</organism>
<accession>A0A921ELJ8</accession>
<dbReference type="Proteomes" id="UP000712713">
    <property type="component" value="Unassembled WGS sequence"/>
</dbReference>
<evidence type="ECO:0000256" key="1">
    <source>
        <dbReference type="SAM" id="MobiDB-lite"/>
    </source>
</evidence>
<feature type="transmembrane region" description="Helical" evidence="2">
    <location>
        <begin position="128"/>
        <end position="145"/>
    </location>
</feature>
<comment type="caution">
    <text evidence="3">The sequence shown here is derived from an EMBL/GenBank/DDBJ whole genome shotgun (WGS) entry which is preliminary data.</text>
</comment>
<reference evidence="3" key="1">
    <citation type="journal article" date="2021" name="PeerJ">
        <title>Extensive microbial diversity within the chicken gut microbiome revealed by metagenomics and culture.</title>
        <authorList>
            <person name="Gilroy R."/>
            <person name="Ravi A."/>
            <person name="Getino M."/>
            <person name="Pursley I."/>
            <person name="Horton D.L."/>
            <person name="Alikhan N.F."/>
            <person name="Baker D."/>
            <person name="Gharbi K."/>
            <person name="Hall N."/>
            <person name="Watson M."/>
            <person name="Adriaenssens E.M."/>
            <person name="Foster-Nyarko E."/>
            <person name="Jarju S."/>
            <person name="Secka A."/>
            <person name="Antonio M."/>
            <person name="Oren A."/>
            <person name="Chaudhuri R.R."/>
            <person name="La Ragione R."/>
            <person name="Hildebrand F."/>
            <person name="Pallen M.J."/>
        </authorList>
    </citation>
    <scope>NUCLEOTIDE SEQUENCE</scope>
    <source>
        <strain evidence="3">ChiGjej3B3-7470</strain>
    </source>
</reference>
<feature type="transmembrane region" description="Helical" evidence="2">
    <location>
        <begin position="105"/>
        <end position="122"/>
    </location>
</feature>
<keyword evidence="2" id="KW-0472">Membrane</keyword>
<evidence type="ECO:0000313" key="4">
    <source>
        <dbReference type="Proteomes" id="UP000712713"/>
    </source>
</evidence>
<protein>
    <submittedName>
        <fullName evidence="3">Uncharacterized protein</fullName>
    </submittedName>
</protein>
<name>A0A921ELJ8_9ACTN</name>
<reference evidence="3" key="2">
    <citation type="submission" date="2021-09" db="EMBL/GenBank/DDBJ databases">
        <authorList>
            <person name="Gilroy R."/>
        </authorList>
    </citation>
    <scope>NUCLEOTIDE SEQUENCE</scope>
    <source>
        <strain evidence="3">ChiGjej3B3-7470</strain>
    </source>
</reference>
<dbReference type="AlphaFoldDB" id="A0A921ELJ8"/>